<comment type="caution">
    <text evidence="4">The sequence shown here is derived from an EMBL/GenBank/DDBJ whole genome shotgun (WGS) entry which is preliminary data.</text>
</comment>
<reference evidence="4 5" key="1">
    <citation type="submission" date="2023-07" db="EMBL/GenBank/DDBJ databases">
        <title>Genomic Encyclopedia of Type Strains, Phase IV (KMG-IV): sequencing the most valuable type-strain genomes for metagenomic binning, comparative biology and taxonomic classification.</title>
        <authorList>
            <person name="Goeker M."/>
        </authorList>
    </citation>
    <scope>NUCLEOTIDE SEQUENCE [LARGE SCALE GENOMIC DNA]</scope>
    <source>
        <strain evidence="4 5">DSM 17740</strain>
    </source>
</reference>
<dbReference type="Proteomes" id="UP001232445">
    <property type="component" value="Unassembled WGS sequence"/>
</dbReference>
<dbReference type="InterPro" id="IPR005064">
    <property type="entry name" value="BUG"/>
</dbReference>
<evidence type="ECO:0000256" key="1">
    <source>
        <dbReference type="ARBA" id="ARBA00006987"/>
    </source>
</evidence>
<dbReference type="EMBL" id="JAUSUQ010000003">
    <property type="protein sequence ID" value="MDQ0338196.1"/>
    <property type="molecule type" value="Genomic_DNA"/>
</dbReference>
<protein>
    <submittedName>
        <fullName evidence="4">Tricarboxylic transport membrane protein</fullName>
    </submittedName>
</protein>
<sequence>MSKKLYLLISILVVFSLALMACSSDSTTQSTDEAGNGQENGQANESANNASDYPSRTIEIYVGHGAGGGTDIFARTIGELLEDILGVNINVVNLEGAGGVIAKEHVANQPADGYTIAAISSFPVSTALGTNPAGLDVLTPIARVQADTYTIMVRSDQFEDLDEFLKYAEENPGQVRIGGVSTGSMDEINAARFIDATGLDMAYVPFDGSGDMQAALLGGHVEAILEELGPVIDYVDSGEIKPIIVFAEERLDEFPDVPTTVENGWDLTQGVERGFAIHIDTPQEIIDLLEDAIRQAYETEAYKEHEKQRYLHLREGWLGSQEYREKLEQDIAIYREVIQQLESQ</sequence>
<dbReference type="PROSITE" id="PS51257">
    <property type="entry name" value="PROKAR_LIPOPROTEIN"/>
    <property type="match status" value="1"/>
</dbReference>
<dbReference type="Gene3D" id="3.40.190.150">
    <property type="entry name" value="Bordetella uptake gene, domain 1"/>
    <property type="match status" value="1"/>
</dbReference>
<dbReference type="PANTHER" id="PTHR42928:SF5">
    <property type="entry name" value="BLR1237 PROTEIN"/>
    <property type="match status" value="1"/>
</dbReference>
<accession>A0ABU0CP51</accession>
<name>A0ABU0CP51_9BACI</name>
<organism evidence="4 5">
    <name type="scientific">Caldalkalibacillus uzonensis</name>
    <dbReference type="NCBI Taxonomy" id="353224"/>
    <lineage>
        <taxon>Bacteria</taxon>
        <taxon>Bacillati</taxon>
        <taxon>Bacillota</taxon>
        <taxon>Bacilli</taxon>
        <taxon>Bacillales</taxon>
        <taxon>Bacillaceae</taxon>
        <taxon>Caldalkalibacillus</taxon>
    </lineage>
</organism>
<comment type="similarity">
    <text evidence="1">Belongs to the UPF0065 (bug) family.</text>
</comment>
<evidence type="ECO:0000313" key="5">
    <source>
        <dbReference type="Proteomes" id="UP001232445"/>
    </source>
</evidence>
<dbReference type="SUPFAM" id="SSF53850">
    <property type="entry name" value="Periplasmic binding protein-like II"/>
    <property type="match status" value="1"/>
</dbReference>
<dbReference type="PANTHER" id="PTHR42928">
    <property type="entry name" value="TRICARBOXYLATE-BINDING PROTEIN"/>
    <property type="match status" value="1"/>
</dbReference>
<evidence type="ECO:0000256" key="3">
    <source>
        <dbReference type="SAM" id="SignalP"/>
    </source>
</evidence>
<keyword evidence="3" id="KW-0732">Signal</keyword>
<evidence type="ECO:0000313" key="4">
    <source>
        <dbReference type="EMBL" id="MDQ0338196.1"/>
    </source>
</evidence>
<dbReference type="RefSeq" id="WP_307336165.1">
    <property type="nucleotide sequence ID" value="NZ_JAUSUQ010000003.1"/>
</dbReference>
<dbReference type="Gene3D" id="3.40.190.10">
    <property type="entry name" value="Periplasmic binding protein-like II"/>
    <property type="match status" value="1"/>
</dbReference>
<proteinExistence type="inferred from homology"/>
<feature type="region of interest" description="Disordered" evidence="2">
    <location>
        <begin position="28"/>
        <end position="51"/>
    </location>
</feature>
<dbReference type="CDD" id="cd07012">
    <property type="entry name" value="PBP2_Bug_TTT"/>
    <property type="match status" value="1"/>
</dbReference>
<evidence type="ECO:0000256" key="2">
    <source>
        <dbReference type="SAM" id="MobiDB-lite"/>
    </source>
</evidence>
<feature type="signal peptide" evidence="3">
    <location>
        <begin position="1"/>
        <end position="21"/>
    </location>
</feature>
<feature type="chain" id="PRO_5046077805" evidence="3">
    <location>
        <begin position="22"/>
        <end position="344"/>
    </location>
</feature>
<dbReference type="PIRSF" id="PIRSF017082">
    <property type="entry name" value="YflP"/>
    <property type="match status" value="1"/>
</dbReference>
<gene>
    <name evidence="4" type="ORF">J2S00_000980</name>
</gene>
<dbReference type="InterPro" id="IPR042100">
    <property type="entry name" value="Bug_dom1"/>
</dbReference>
<dbReference type="Pfam" id="PF03401">
    <property type="entry name" value="TctC"/>
    <property type="match status" value="1"/>
</dbReference>
<keyword evidence="5" id="KW-1185">Reference proteome</keyword>